<gene>
    <name evidence="1" type="ORF">FHL15_001852</name>
</gene>
<sequence>MSSDTPAYYPEGWDHERMLNIGVNNEFDKLTEDQMAVFREGLRADKGEQGFENFFDEMRKRDNIAKGEPPFMELMRLREQRVGPSAQWDPWGFVVFKSPEIHDQARWEACRERFDKILHDYIDYYRDIPGIDECLSRMKFRWIEDAGDAQGSVKSIAKARAALDLPPGLDHSVSLYITPASLDSILDSPLPSSAKRKWRREIPFVVAVSAQAAEEPNVEDIENDVAGADWRGYFNVAVESLLDSFFSTIANDSRSPFELAGHVSGDDIYCDHTRWGIHKAGAGFWDRRAR</sequence>
<organism evidence="1 2">
    <name type="scientific">Xylaria flabelliformis</name>
    <dbReference type="NCBI Taxonomy" id="2512241"/>
    <lineage>
        <taxon>Eukaryota</taxon>
        <taxon>Fungi</taxon>
        <taxon>Dikarya</taxon>
        <taxon>Ascomycota</taxon>
        <taxon>Pezizomycotina</taxon>
        <taxon>Sordariomycetes</taxon>
        <taxon>Xylariomycetidae</taxon>
        <taxon>Xylariales</taxon>
        <taxon>Xylariaceae</taxon>
        <taxon>Xylaria</taxon>
    </lineage>
</organism>
<evidence type="ECO:0000313" key="1">
    <source>
        <dbReference type="EMBL" id="TRX97058.1"/>
    </source>
</evidence>
<comment type="caution">
    <text evidence="1">The sequence shown here is derived from an EMBL/GenBank/DDBJ whole genome shotgun (WGS) entry which is preliminary data.</text>
</comment>
<dbReference type="Proteomes" id="UP000319160">
    <property type="component" value="Unassembled WGS sequence"/>
</dbReference>
<proteinExistence type="predicted"/>
<accession>A0A553IA32</accession>
<name>A0A553IA32_9PEZI</name>
<keyword evidence="2" id="KW-1185">Reference proteome</keyword>
<dbReference type="EMBL" id="VFLP01000007">
    <property type="protein sequence ID" value="TRX97058.1"/>
    <property type="molecule type" value="Genomic_DNA"/>
</dbReference>
<protein>
    <submittedName>
        <fullName evidence="1">Uncharacterized protein</fullName>
    </submittedName>
</protein>
<reference evidence="2" key="1">
    <citation type="submission" date="2019-06" db="EMBL/GenBank/DDBJ databases">
        <title>Draft genome sequence of the griseofulvin-producing fungus Xylaria cubensis strain G536.</title>
        <authorList>
            <person name="Mead M.E."/>
            <person name="Raja H.A."/>
            <person name="Steenwyk J.L."/>
            <person name="Knowles S.L."/>
            <person name="Oberlies N.H."/>
            <person name="Rokas A."/>
        </authorList>
    </citation>
    <scope>NUCLEOTIDE SEQUENCE [LARGE SCALE GENOMIC DNA]</scope>
    <source>
        <strain evidence="2">G536</strain>
    </source>
</reference>
<dbReference type="AlphaFoldDB" id="A0A553IA32"/>
<dbReference type="OrthoDB" id="4869816at2759"/>
<evidence type="ECO:0000313" key="2">
    <source>
        <dbReference type="Proteomes" id="UP000319160"/>
    </source>
</evidence>